<feature type="region of interest" description="Disordered" evidence="1">
    <location>
        <begin position="204"/>
        <end position="328"/>
    </location>
</feature>
<organism evidence="2 3">
    <name type="scientific">Vogesella facilis</name>
    <dbReference type="NCBI Taxonomy" id="1655232"/>
    <lineage>
        <taxon>Bacteria</taxon>
        <taxon>Pseudomonadati</taxon>
        <taxon>Pseudomonadota</taxon>
        <taxon>Betaproteobacteria</taxon>
        <taxon>Neisseriales</taxon>
        <taxon>Chromobacteriaceae</taxon>
        <taxon>Vogesella</taxon>
    </lineage>
</organism>
<dbReference type="EMBL" id="JBHRXN010000036">
    <property type="protein sequence ID" value="MFC3533636.1"/>
    <property type="molecule type" value="Genomic_DNA"/>
</dbReference>
<evidence type="ECO:0000256" key="1">
    <source>
        <dbReference type="SAM" id="MobiDB-lite"/>
    </source>
</evidence>
<proteinExistence type="predicted"/>
<evidence type="ECO:0008006" key="4">
    <source>
        <dbReference type="Google" id="ProtNLM"/>
    </source>
</evidence>
<keyword evidence="3" id="KW-1185">Reference proteome</keyword>
<evidence type="ECO:0000313" key="2">
    <source>
        <dbReference type="EMBL" id="MFC3533636.1"/>
    </source>
</evidence>
<feature type="region of interest" description="Disordered" evidence="1">
    <location>
        <begin position="168"/>
        <end position="188"/>
    </location>
</feature>
<gene>
    <name evidence="2" type="ORF">ACFOLG_15760</name>
</gene>
<sequence>MITIAAMAIHPIGGLKMRYLILALSLLLYPATSTVAQVTIGIGVALPGINIGINLPMYPYLVRVPGYPVYYAPQVDVNFFFYDGLYWVYEDDRWYTGSWYNGPWFEVEPEYVPLFILRIPVRYYRRPPAYFSDWRLDRPPRWGDYWGPGWTRRHRGWDHWSRPSAPAPAPLPHYQRDYSGSRYPGSVERQDMIRSQSYRYQPREPVTQQHFQQRNQQQQEPRRPQWQQQQEPQWQQQQRQAPPPAPRQQQQEPQWQQQQRQAPPPSQRQQQPEPQWQQRQQPQQGDHQGRSRAEPRQQLPDSQHSPGQPQQKMHPNKPPYMWPPATEQ</sequence>
<comment type="caution">
    <text evidence="2">The sequence shown here is derived from an EMBL/GenBank/DDBJ whole genome shotgun (WGS) entry which is preliminary data.</text>
</comment>
<feature type="compositionally biased region" description="Polar residues" evidence="1">
    <location>
        <begin position="299"/>
        <end position="313"/>
    </location>
</feature>
<evidence type="ECO:0000313" key="3">
    <source>
        <dbReference type="Proteomes" id="UP001595741"/>
    </source>
</evidence>
<feature type="compositionally biased region" description="Low complexity" evidence="1">
    <location>
        <begin position="212"/>
        <end position="240"/>
    </location>
</feature>
<dbReference type="RefSeq" id="WP_386093547.1">
    <property type="nucleotide sequence ID" value="NZ_JBHRXN010000036.1"/>
</dbReference>
<name>A0ABV7RH32_9NEIS</name>
<dbReference type="Proteomes" id="UP001595741">
    <property type="component" value="Unassembled WGS sequence"/>
</dbReference>
<accession>A0ABV7RH32</accession>
<reference evidence="3" key="1">
    <citation type="journal article" date="2019" name="Int. J. Syst. Evol. Microbiol.">
        <title>The Global Catalogue of Microorganisms (GCM) 10K type strain sequencing project: providing services to taxonomists for standard genome sequencing and annotation.</title>
        <authorList>
            <consortium name="The Broad Institute Genomics Platform"/>
            <consortium name="The Broad Institute Genome Sequencing Center for Infectious Disease"/>
            <person name="Wu L."/>
            <person name="Ma J."/>
        </authorList>
    </citation>
    <scope>NUCLEOTIDE SEQUENCE [LARGE SCALE GENOMIC DNA]</scope>
    <source>
        <strain evidence="3">KCTC 42742</strain>
    </source>
</reference>
<feature type="compositionally biased region" description="Low complexity" evidence="1">
    <location>
        <begin position="247"/>
        <end position="284"/>
    </location>
</feature>
<protein>
    <recommendedName>
        <fullName evidence="4">YXWGXW repeat-containing protein</fullName>
    </recommendedName>
</protein>